<dbReference type="EMBL" id="NAEP01000053">
    <property type="protein sequence ID" value="PDQ34399.1"/>
    <property type="molecule type" value="Genomic_DNA"/>
</dbReference>
<sequence length="88" mass="9629">MLAVLIVGDLDFLEDELVEHTSDLLGRLPVARPDVLGEVQGLRDESVSPREVSSEISELPRDGQQLCIESLLLGAEHVDRDRVVVVGL</sequence>
<name>A0A2A6FNS2_9MICO</name>
<gene>
    <name evidence="1" type="ORF">B5766_11335</name>
</gene>
<reference evidence="2" key="1">
    <citation type="submission" date="2017-03" db="EMBL/GenBank/DDBJ databases">
        <authorList>
            <person name="Lund M.B."/>
        </authorList>
    </citation>
    <scope>NUCLEOTIDE SEQUENCE [LARGE SCALE GENOMIC DNA]</scope>
</reference>
<organism evidence="1 2">
    <name type="scientific">Candidatus Lumbricidiphila eiseniae</name>
    <dbReference type="NCBI Taxonomy" id="1969409"/>
    <lineage>
        <taxon>Bacteria</taxon>
        <taxon>Bacillati</taxon>
        <taxon>Actinomycetota</taxon>
        <taxon>Actinomycetes</taxon>
        <taxon>Micrococcales</taxon>
        <taxon>Microbacteriaceae</taxon>
        <taxon>Candidatus Lumbricidiphila</taxon>
    </lineage>
</organism>
<dbReference type="AlphaFoldDB" id="A0A2A6FNS2"/>
<evidence type="ECO:0000313" key="2">
    <source>
        <dbReference type="Proteomes" id="UP000219994"/>
    </source>
</evidence>
<comment type="caution">
    <text evidence="1">The sequence shown here is derived from an EMBL/GenBank/DDBJ whole genome shotgun (WGS) entry which is preliminary data.</text>
</comment>
<protein>
    <submittedName>
        <fullName evidence="1">Uncharacterized protein</fullName>
    </submittedName>
</protein>
<accession>A0A2A6FNS2</accession>
<dbReference type="Proteomes" id="UP000219994">
    <property type="component" value="Unassembled WGS sequence"/>
</dbReference>
<evidence type="ECO:0000313" key="1">
    <source>
        <dbReference type="EMBL" id="PDQ34399.1"/>
    </source>
</evidence>
<proteinExistence type="predicted"/>